<accession>A0AAD6VSS2</accession>
<evidence type="ECO:0000313" key="3">
    <source>
        <dbReference type="EMBL" id="KAJ7219081.1"/>
    </source>
</evidence>
<dbReference type="InterPro" id="IPR024768">
    <property type="entry name" value="Marf1"/>
</dbReference>
<dbReference type="PANTHER" id="PTHR14379:SF3">
    <property type="entry name" value="MEIOSIS REGULATOR AND MRNA STABILITY FACTOR 1"/>
    <property type="match status" value="1"/>
</dbReference>
<feature type="region of interest" description="Disordered" evidence="1">
    <location>
        <begin position="314"/>
        <end position="349"/>
    </location>
</feature>
<comment type="caution">
    <text evidence="3">The sequence shown here is derived from an EMBL/GenBank/DDBJ whole genome shotgun (WGS) entry which is preliminary data.</text>
</comment>
<dbReference type="EMBL" id="JARJCW010000011">
    <property type="protein sequence ID" value="KAJ7219081.1"/>
    <property type="molecule type" value="Genomic_DNA"/>
</dbReference>
<organism evidence="3 4">
    <name type="scientific">Mycena pura</name>
    <dbReference type="NCBI Taxonomy" id="153505"/>
    <lineage>
        <taxon>Eukaryota</taxon>
        <taxon>Fungi</taxon>
        <taxon>Dikarya</taxon>
        <taxon>Basidiomycota</taxon>
        <taxon>Agaricomycotina</taxon>
        <taxon>Agaricomycetes</taxon>
        <taxon>Agaricomycetidae</taxon>
        <taxon>Agaricales</taxon>
        <taxon>Marasmiineae</taxon>
        <taxon>Mycenaceae</taxon>
        <taxon>Mycena</taxon>
    </lineage>
</organism>
<dbReference type="CDD" id="cd10910">
    <property type="entry name" value="PIN_limkain_b1_N_like"/>
    <property type="match status" value="1"/>
</dbReference>
<sequence>MQPDSDVAIFWDYENCHAPSNVSGHEVVSGIRNVAHRYGSVKYFKAYMEITDARTFNRALSLRSELQSSGVSLTDCPHNGRKDVADQMIMVDMLAYAMDHPPPATLLLISSDRDFSYAVAVLRLRKYDIVVISLMAHASLNSQASVWLDWNTHVMGTCNSRVETASPSTLTQTPTARRASYFGESALVGPETEQPKPSAVSSEALDPVIGPSLEHPQDFAEREKPAISACRKEDILVFQPLVDVLEKLRAMGVTRPLRCTVGSELVALTKSAYADAGVEYFSEYTALAEQAGIILTGGSMDNAWISLLPQAGTTTAEKNKPSPKDVTSAVPTVHPLAGSSNQPSRQKAGMQVPPAFQPLVDVLWKHRANGMTRPPRSIVALELVGLAKTVYVQTGVQNFKQFTALAEAARVVKMGGTQGQAWISLHHDLIS</sequence>
<dbReference type="GO" id="GO:0010468">
    <property type="term" value="P:regulation of gene expression"/>
    <property type="evidence" value="ECO:0007669"/>
    <property type="project" value="InterPro"/>
</dbReference>
<dbReference type="GO" id="GO:1905762">
    <property type="term" value="F:CCR4-NOT complex binding"/>
    <property type="evidence" value="ECO:0007669"/>
    <property type="project" value="TreeGrafter"/>
</dbReference>
<dbReference type="Gene3D" id="3.40.50.1010">
    <property type="entry name" value="5'-nuclease"/>
    <property type="match status" value="1"/>
</dbReference>
<dbReference type="GO" id="GO:0005777">
    <property type="term" value="C:peroxisome"/>
    <property type="evidence" value="ECO:0007669"/>
    <property type="project" value="InterPro"/>
</dbReference>
<feature type="domain" description="NYN" evidence="2">
    <location>
        <begin position="7"/>
        <end position="140"/>
    </location>
</feature>
<dbReference type="AlphaFoldDB" id="A0AAD6VSS2"/>
<dbReference type="Pfam" id="PF01936">
    <property type="entry name" value="NYN"/>
    <property type="match status" value="1"/>
</dbReference>
<dbReference type="Proteomes" id="UP001219525">
    <property type="component" value="Unassembled WGS sequence"/>
</dbReference>
<evidence type="ECO:0000313" key="4">
    <source>
        <dbReference type="Proteomes" id="UP001219525"/>
    </source>
</evidence>
<gene>
    <name evidence="3" type="ORF">GGX14DRAFT_434518</name>
</gene>
<dbReference type="InterPro" id="IPR021139">
    <property type="entry name" value="NYN"/>
</dbReference>
<keyword evidence="4" id="KW-1185">Reference proteome</keyword>
<evidence type="ECO:0000259" key="2">
    <source>
        <dbReference type="Pfam" id="PF01936"/>
    </source>
</evidence>
<dbReference type="PANTHER" id="PTHR14379">
    <property type="entry name" value="LIMKAIN B LKAP"/>
    <property type="match status" value="1"/>
</dbReference>
<reference evidence="3" key="1">
    <citation type="submission" date="2023-03" db="EMBL/GenBank/DDBJ databases">
        <title>Massive genome expansion in bonnet fungi (Mycena s.s.) driven by repeated elements and novel gene families across ecological guilds.</title>
        <authorList>
            <consortium name="Lawrence Berkeley National Laboratory"/>
            <person name="Harder C.B."/>
            <person name="Miyauchi S."/>
            <person name="Viragh M."/>
            <person name="Kuo A."/>
            <person name="Thoen E."/>
            <person name="Andreopoulos B."/>
            <person name="Lu D."/>
            <person name="Skrede I."/>
            <person name="Drula E."/>
            <person name="Henrissat B."/>
            <person name="Morin E."/>
            <person name="Kohler A."/>
            <person name="Barry K."/>
            <person name="LaButti K."/>
            <person name="Morin E."/>
            <person name="Salamov A."/>
            <person name="Lipzen A."/>
            <person name="Mereny Z."/>
            <person name="Hegedus B."/>
            <person name="Baldrian P."/>
            <person name="Stursova M."/>
            <person name="Weitz H."/>
            <person name="Taylor A."/>
            <person name="Grigoriev I.V."/>
            <person name="Nagy L.G."/>
            <person name="Martin F."/>
            <person name="Kauserud H."/>
        </authorList>
    </citation>
    <scope>NUCLEOTIDE SEQUENCE</scope>
    <source>
        <strain evidence="3">9144</strain>
    </source>
</reference>
<name>A0AAD6VSS2_9AGAR</name>
<proteinExistence type="predicted"/>
<protein>
    <submittedName>
        <fullName evidence="3">NYN domain-containing protein</fullName>
    </submittedName>
</protein>
<evidence type="ECO:0000256" key="1">
    <source>
        <dbReference type="SAM" id="MobiDB-lite"/>
    </source>
</evidence>
<dbReference type="GO" id="GO:0004540">
    <property type="term" value="F:RNA nuclease activity"/>
    <property type="evidence" value="ECO:0007669"/>
    <property type="project" value="InterPro"/>
</dbReference>